<evidence type="ECO:0000259" key="7">
    <source>
        <dbReference type="PROSITE" id="PS51194"/>
    </source>
</evidence>
<dbReference type="CDD" id="cd18793">
    <property type="entry name" value="SF2_C_SNF"/>
    <property type="match status" value="1"/>
</dbReference>
<proteinExistence type="predicted"/>
<dbReference type="GO" id="GO:0008094">
    <property type="term" value="F:ATP-dependent activity, acting on DNA"/>
    <property type="evidence" value="ECO:0007669"/>
    <property type="project" value="TreeGrafter"/>
</dbReference>
<keyword evidence="1" id="KW-0489">Methyltransferase</keyword>
<feature type="compositionally biased region" description="Low complexity" evidence="6">
    <location>
        <begin position="1816"/>
        <end position="1833"/>
    </location>
</feature>
<dbReference type="SMART" id="SM00487">
    <property type="entry name" value="DEXDc"/>
    <property type="match status" value="1"/>
</dbReference>
<feature type="compositionally biased region" description="Basic residues" evidence="6">
    <location>
        <begin position="28"/>
        <end position="37"/>
    </location>
</feature>
<dbReference type="GO" id="GO:0016787">
    <property type="term" value="F:hydrolase activity"/>
    <property type="evidence" value="ECO:0007669"/>
    <property type="project" value="UniProtKB-KW"/>
</dbReference>
<keyword evidence="5" id="KW-0067">ATP-binding</keyword>
<reference evidence="8" key="1">
    <citation type="submission" date="2023-11" db="EMBL/GenBank/DDBJ databases">
        <authorList>
            <person name="Alioto T."/>
            <person name="Alioto T."/>
            <person name="Gomez Garrido J."/>
        </authorList>
    </citation>
    <scope>NUCLEOTIDE SEQUENCE</scope>
</reference>
<keyword evidence="9" id="KW-1185">Reference proteome</keyword>
<dbReference type="PANTHER" id="PTHR45626">
    <property type="entry name" value="TRANSCRIPTION TERMINATION FACTOR 2-RELATED"/>
    <property type="match status" value="1"/>
</dbReference>
<dbReference type="EMBL" id="CAVMBE010000059">
    <property type="protein sequence ID" value="CAK4032193.1"/>
    <property type="molecule type" value="Genomic_DNA"/>
</dbReference>
<dbReference type="GO" id="GO:0005634">
    <property type="term" value="C:nucleus"/>
    <property type="evidence" value="ECO:0007669"/>
    <property type="project" value="TreeGrafter"/>
</dbReference>
<dbReference type="InterPro" id="IPR029063">
    <property type="entry name" value="SAM-dependent_MTases_sf"/>
</dbReference>
<gene>
    <name evidence="8" type="ORF">LECACI_7A007351</name>
</gene>
<sequence length="2303" mass="256048">MARGQLDDVVDMTGIESDDDNIHVSPAHSRKSMKRKASPPNSTDRNSKRPRREAKAKPNRQSRLCFNSGVIDLTLSDGEAGVKPRTKAPAKRGVSFRKSPRRQPAVRTTVAQSHVRVGLQELDAEQFNNKLKNLPVAWCQLPYYDKDALAEYSQPSSESARNSSNFHQRPNRARRNQMKPSVSDLSVSSYSEDELLETARTFTKRGSARKIRRSSQTSATSELTQSDSGASEFNPEDEDEGVEDEDEDVEEHEEASSASGNDDFMDDMDISDDAKPRKKNCKPLKFLKARDDTKPKKATPVTGGKKKASNMYNLLLRAGKPDGLDHNLPPLSEITDIFADLVKQAQGLGLVDALGHLSKRPIRVATMCSGTESPLLALDMIRESLRNSNAATGTSAIHLQIEHLFSAEIVPFKQAYIERNFKPPIIFRDITELTQAVEDEVPMATTAYGGRVQIPSNVDMVIAGTSCVDFSRLNTRRKGLEDGGESADTWKAVRAFCKAYRPAFVLLENVRGALWDVMLADYQALGYETAGALVDTKNYYLPQTRQRGYMVCFDKGKMGQMAGNAKSRIATTWKSLMEQLQRRASAPVSSFLLSNDEVTRQQFRNDEALREVDWTQCEIRHIDYRQKERLGNARPVTHWSESGAILPPDNGHAAWYAKQVERVKDTIDCATLRKALPSLKSDKFDARFKTRVWDLSQNIDRDGDGRPFGIIGCITPSGQFFISDSGRAMTSVELLKLQGLPLDAISFTTETPSEIQDLAGNAMSSPVIGASILATLIAGHKLLNADDECTTELSTSRNIPTLLAQGSLQQVPMRHTIHPIDMAQVIDFASQSQRRCYCEGPRTLTKSAIQRCIDCGHTTCINCGGNPTHNYKQDRLLTNARMLPQSFRDHLTSILPMRLHLECGKPLQQKGLSGPYGLAVHGAFASEFNFQRVRRTHHWTVSYQAKEGGAVLDLVIGDREAEWRLYALPDKTLASGNPLRKLLLQPIAKSDATQTFYGGEWCVRLPRETTAALYIAGRGAHVASFWCRNEMPDRPQHFLWDQLDIDVEGTDDDGLSGRYQYLPKCGTAFDGLYKRVDSGDKVHPVYLFLDPTRTGPAAQDCYVFSHDKEVNLEYDEVRPHLGRIAAPWRPWSETAEMLDAKSKARLVREHQWQSLQDTIRLQPSSTQLEVFQVDHLAQPVNSSHCTQAVVLSRCRAPTSSFEDADKIKEAISNLDAKFFTKHAWIFESIRKALPVDKWTPLSFQHDRSDCDCTPARPELRWRLETDGTIVPYEHPEGAAAYERAIKKRPETLFVATTVDEGTVQLSLGVNLASLAHRAGKRLTQSRSPSASSPTFEWKFDSAQESDFTFKPFQLSETKGIEPFTSEIGMGVPLFPKQQLALAWMRRQEDGTGFTLEESEESTIPSLGWRVEVRAHAEVTVRGGICADHPGFGKTITSLALVQSQFQEMSKAEIVGDIIERQEQMAPGIIPIQATLIVCPSVLLQQWKNEIKEKLGMTKHVLSVNSVSDLSKYSISEFQNARIILVNRTVLGSEQYAERLAAFAAVHGPATNSGRAFGYWLDFATKQIPAHLQILLKGKGLETLRQHITNTYESNLGSDELKAVVPSRRLRGQNYVAAKEKKKSATNSKAASRAIDTTHVSKPLFEMFYFNRVIIDEFHQYDAKEYAVITALKADKRWGLSGTPAIGDFYDVSQMAGLLGVPLRIGSDARGIMKTKNISILRKEMTSFERFDAMRQAPSDTLNKRLHEIDQSFLDHFVRQNVMDCGNLPCQEHLLPVSLDLAHQALYHELSQHLNSLDMRIKKGKNAKTGRQQRLNEATSSSATAEEALSKSAAFPPESQAKRARELRTQEVEDLVAELPNAIAQALKHEAKDLKKWQESQLQSQVLGDAVTIAQVESAFQRAKSGAEIAPVKATKAKGKKAANASDSDEDKPATGSRARTAALNNLCKRLLVANRSARYLQNVEALSPCDGSASTQLGVTCDNADCGEHGNAAVIGVSGYCGHIICKGCFMDRSSRAFDKCPADGCKAPMYSYHLLWSDQVTGTASAPTPNSYGAKIQAVLDLLAKIEEGHEQAILFVQFNNQLEEVEAALQERNVSAIVVKNITTAGRDIQNFRDSARTKSHKTVLVLNASEETAAGSNIQNANHVLFLSPLLRDTQYDYDATMAQAIGRVRRPGQKKLIHVHRVVALHTIDVDILEHREKRIDALVEQGEEEIQRPQGASSLEAHDGRPERTQLVKENGKFSLRPQSWLVQSSELEMQSCSANDNENGEAVDKVRGKNRVLGWEDFSSLIKFSRAFTENGD</sequence>
<accession>A0AAI8Z4C4</accession>
<dbReference type="PROSITE" id="PS51194">
    <property type="entry name" value="HELICASE_CTER"/>
    <property type="match status" value="1"/>
</dbReference>
<evidence type="ECO:0000256" key="4">
    <source>
        <dbReference type="ARBA" id="ARBA00022801"/>
    </source>
</evidence>
<dbReference type="Gene3D" id="3.40.50.300">
    <property type="entry name" value="P-loop containing nucleotide triphosphate hydrolases"/>
    <property type="match status" value="2"/>
</dbReference>
<evidence type="ECO:0000256" key="1">
    <source>
        <dbReference type="ARBA" id="ARBA00022603"/>
    </source>
</evidence>
<feature type="region of interest" description="Disordered" evidence="6">
    <location>
        <begin position="77"/>
        <end position="109"/>
    </location>
</feature>
<dbReference type="SUPFAM" id="SSF53335">
    <property type="entry name" value="S-adenosyl-L-methionine-dependent methyltransferases"/>
    <property type="match status" value="1"/>
</dbReference>
<dbReference type="PANTHER" id="PTHR45626:SF26">
    <property type="entry name" value="FAMILY HELICASE, PUTATIVE (AFU_ORTHOLOGUE AFUA_2G09120)-RELATED"/>
    <property type="match status" value="1"/>
</dbReference>
<dbReference type="GO" id="GO:0006281">
    <property type="term" value="P:DNA repair"/>
    <property type="evidence" value="ECO:0007669"/>
    <property type="project" value="TreeGrafter"/>
</dbReference>
<evidence type="ECO:0000256" key="6">
    <source>
        <dbReference type="SAM" id="MobiDB-lite"/>
    </source>
</evidence>
<evidence type="ECO:0000256" key="3">
    <source>
        <dbReference type="ARBA" id="ARBA00022741"/>
    </source>
</evidence>
<feature type="compositionally biased region" description="Basic residues" evidence="6">
    <location>
        <begin position="48"/>
        <end position="60"/>
    </location>
</feature>
<name>A0AAI8Z4C4_9PEZI</name>
<evidence type="ECO:0000313" key="9">
    <source>
        <dbReference type="Proteomes" id="UP001296104"/>
    </source>
</evidence>
<feature type="region of interest" description="Disordered" evidence="6">
    <location>
        <begin position="1804"/>
        <end position="1846"/>
    </location>
</feature>
<feature type="region of interest" description="Disordered" evidence="6">
    <location>
        <begin position="2210"/>
        <end position="2230"/>
    </location>
</feature>
<dbReference type="GO" id="GO:0008168">
    <property type="term" value="F:methyltransferase activity"/>
    <property type="evidence" value="ECO:0007669"/>
    <property type="project" value="UniProtKB-KW"/>
</dbReference>
<dbReference type="InterPro" id="IPR000330">
    <property type="entry name" value="SNF2_N"/>
</dbReference>
<dbReference type="Pfam" id="PF00145">
    <property type="entry name" value="DNA_methylase"/>
    <property type="match status" value="1"/>
</dbReference>
<dbReference type="Pfam" id="PF00271">
    <property type="entry name" value="Helicase_C"/>
    <property type="match status" value="1"/>
</dbReference>
<dbReference type="Proteomes" id="UP001296104">
    <property type="component" value="Unassembled WGS sequence"/>
</dbReference>
<dbReference type="Pfam" id="PF00176">
    <property type="entry name" value="SNF2-rel_dom"/>
    <property type="match status" value="1"/>
</dbReference>
<dbReference type="InterPro" id="IPR014001">
    <property type="entry name" value="Helicase_ATP-bd"/>
</dbReference>
<dbReference type="InterPro" id="IPR027417">
    <property type="entry name" value="P-loop_NTPase"/>
</dbReference>
<evidence type="ECO:0000256" key="5">
    <source>
        <dbReference type="ARBA" id="ARBA00022840"/>
    </source>
</evidence>
<feature type="compositionally biased region" description="Acidic residues" evidence="6">
    <location>
        <begin position="234"/>
        <end position="253"/>
    </location>
</feature>
<keyword evidence="3" id="KW-0547">Nucleotide-binding</keyword>
<feature type="region of interest" description="Disordered" evidence="6">
    <location>
        <begin position="1"/>
        <end position="63"/>
    </location>
</feature>
<organism evidence="8 9">
    <name type="scientific">Lecanosticta acicola</name>
    <dbReference type="NCBI Taxonomy" id="111012"/>
    <lineage>
        <taxon>Eukaryota</taxon>
        <taxon>Fungi</taxon>
        <taxon>Dikarya</taxon>
        <taxon>Ascomycota</taxon>
        <taxon>Pezizomycotina</taxon>
        <taxon>Dothideomycetes</taxon>
        <taxon>Dothideomycetidae</taxon>
        <taxon>Mycosphaerellales</taxon>
        <taxon>Mycosphaerellaceae</taxon>
        <taxon>Lecanosticta</taxon>
    </lineage>
</organism>
<feature type="compositionally biased region" description="Low complexity" evidence="6">
    <location>
        <begin position="181"/>
        <end position="190"/>
    </location>
</feature>
<feature type="compositionally biased region" description="Basic residues" evidence="6">
    <location>
        <begin position="203"/>
        <end position="213"/>
    </location>
</feature>
<feature type="region of interest" description="Disordered" evidence="6">
    <location>
        <begin position="1914"/>
        <end position="1937"/>
    </location>
</feature>
<feature type="compositionally biased region" description="Basic residues" evidence="6">
    <location>
        <begin position="276"/>
        <end position="287"/>
    </location>
</feature>
<feature type="compositionally biased region" description="Basic residues" evidence="6">
    <location>
        <begin position="84"/>
        <end position="101"/>
    </location>
</feature>
<dbReference type="SUPFAM" id="SSF52540">
    <property type="entry name" value="P-loop containing nucleoside triphosphate hydrolases"/>
    <property type="match status" value="2"/>
</dbReference>
<dbReference type="Gene3D" id="3.40.50.150">
    <property type="entry name" value="Vaccinia Virus protein VP39"/>
    <property type="match status" value="1"/>
</dbReference>
<feature type="region of interest" description="Disordered" evidence="6">
    <location>
        <begin position="154"/>
        <end position="190"/>
    </location>
</feature>
<dbReference type="InterPro" id="IPR049730">
    <property type="entry name" value="SNF2/RAD54-like_C"/>
</dbReference>
<protein>
    <submittedName>
        <fullName evidence="8">DNA repair rad8</fullName>
    </submittedName>
</protein>
<feature type="domain" description="Helicase C-terminal" evidence="7">
    <location>
        <begin position="2059"/>
        <end position="2215"/>
    </location>
</feature>
<feature type="compositionally biased region" description="Polar residues" evidence="6">
    <location>
        <begin position="214"/>
        <end position="231"/>
    </location>
</feature>
<evidence type="ECO:0000313" key="8">
    <source>
        <dbReference type="EMBL" id="CAK4032193.1"/>
    </source>
</evidence>
<evidence type="ECO:0000256" key="2">
    <source>
        <dbReference type="ARBA" id="ARBA00022679"/>
    </source>
</evidence>
<dbReference type="GO" id="GO:0005524">
    <property type="term" value="F:ATP binding"/>
    <property type="evidence" value="ECO:0007669"/>
    <property type="project" value="UniProtKB-KW"/>
</dbReference>
<keyword evidence="2" id="KW-0808">Transferase</keyword>
<dbReference type="InterPro" id="IPR050628">
    <property type="entry name" value="SNF2_RAD54_helicase_TF"/>
</dbReference>
<comment type="caution">
    <text evidence="8">The sequence shown here is derived from an EMBL/GenBank/DDBJ whole genome shotgun (WGS) entry which is preliminary data.</text>
</comment>
<feature type="compositionally biased region" description="Polar residues" evidence="6">
    <location>
        <begin position="154"/>
        <end position="168"/>
    </location>
</feature>
<dbReference type="InterPro" id="IPR001525">
    <property type="entry name" value="C5_MeTfrase"/>
</dbReference>
<keyword evidence="4" id="KW-0378">Hydrolase</keyword>
<dbReference type="GO" id="GO:0032259">
    <property type="term" value="P:methylation"/>
    <property type="evidence" value="ECO:0007669"/>
    <property type="project" value="UniProtKB-KW"/>
</dbReference>
<dbReference type="InterPro" id="IPR001650">
    <property type="entry name" value="Helicase_C-like"/>
</dbReference>
<feature type="region of interest" description="Disordered" evidence="6">
    <location>
        <begin position="203"/>
        <end position="306"/>
    </location>
</feature>